<proteinExistence type="predicted"/>
<dbReference type="AlphaFoldDB" id="A0A7Y6MG56"/>
<accession>A0A7Y6MG56</accession>
<dbReference type="EMBL" id="JABWGO010000012">
    <property type="protein sequence ID" value="NUW45544.1"/>
    <property type="molecule type" value="Genomic_DNA"/>
</dbReference>
<keyword evidence="2" id="KW-1185">Reference proteome</keyword>
<gene>
    <name evidence="1" type="ORF">HT134_36330</name>
</gene>
<name>A0A7Y6MG56_9ACTN</name>
<protein>
    <submittedName>
        <fullName evidence="1">Uncharacterized protein</fullName>
    </submittedName>
</protein>
<organism evidence="1 2">
    <name type="scientific">Nonomuraea rhodomycinica</name>
    <dbReference type="NCBI Taxonomy" id="1712872"/>
    <lineage>
        <taxon>Bacteria</taxon>
        <taxon>Bacillati</taxon>
        <taxon>Actinomycetota</taxon>
        <taxon>Actinomycetes</taxon>
        <taxon>Streptosporangiales</taxon>
        <taxon>Streptosporangiaceae</taxon>
        <taxon>Nonomuraea</taxon>
    </lineage>
</organism>
<reference evidence="1 2" key="1">
    <citation type="submission" date="2020-06" db="EMBL/GenBank/DDBJ databases">
        <authorList>
            <person name="Chanama M."/>
        </authorList>
    </citation>
    <scope>NUCLEOTIDE SEQUENCE [LARGE SCALE GENOMIC DNA]</scope>
    <source>
        <strain evidence="1 2">TBRC6557</strain>
    </source>
</reference>
<evidence type="ECO:0000313" key="1">
    <source>
        <dbReference type="EMBL" id="NUW45544.1"/>
    </source>
</evidence>
<evidence type="ECO:0000313" key="2">
    <source>
        <dbReference type="Proteomes" id="UP000546126"/>
    </source>
</evidence>
<dbReference type="RefSeq" id="WP_175605003.1">
    <property type="nucleotide sequence ID" value="NZ_JABWGO010000012.1"/>
</dbReference>
<dbReference type="Proteomes" id="UP000546126">
    <property type="component" value="Unassembled WGS sequence"/>
</dbReference>
<comment type="caution">
    <text evidence="1">The sequence shown here is derived from an EMBL/GenBank/DDBJ whole genome shotgun (WGS) entry which is preliminary data.</text>
</comment>
<sequence length="109" mass="11092">MAALPLQVMQPGGAAITLAAASGGGDTCPAGDEIFLEVLNGNAAARTVVLATPGTFQGLPIGDRSVTIPAGERWQIPVPRIFAKADGRCDLTYTPDAASVTIGCFKYAS</sequence>